<evidence type="ECO:0000313" key="9">
    <source>
        <dbReference type="Proteomes" id="UP000836841"/>
    </source>
</evidence>
<feature type="transmembrane region" description="Helical" evidence="6">
    <location>
        <begin position="67"/>
        <end position="85"/>
    </location>
</feature>
<keyword evidence="3" id="KW-0238">DNA-binding</keyword>
<accession>A0AAU9SA30</accession>
<dbReference type="Proteomes" id="UP000836841">
    <property type="component" value="Chromosome 4"/>
</dbReference>
<dbReference type="Pfam" id="PF02362">
    <property type="entry name" value="B3"/>
    <property type="match status" value="1"/>
</dbReference>
<keyword evidence="6" id="KW-1133">Transmembrane helix</keyword>
<evidence type="ECO:0000313" key="8">
    <source>
        <dbReference type="EMBL" id="CAH2061209.1"/>
    </source>
</evidence>
<evidence type="ECO:0000256" key="4">
    <source>
        <dbReference type="ARBA" id="ARBA00023163"/>
    </source>
</evidence>
<keyword evidence="2" id="KW-0805">Transcription regulation</keyword>
<dbReference type="GO" id="GO:0005634">
    <property type="term" value="C:nucleus"/>
    <property type="evidence" value="ECO:0007669"/>
    <property type="project" value="UniProtKB-SubCell"/>
</dbReference>
<dbReference type="EMBL" id="OU466860">
    <property type="protein sequence ID" value="CAH2061209.1"/>
    <property type="molecule type" value="Genomic_DNA"/>
</dbReference>
<dbReference type="AlphaFoldDB" id="A0AAU9SA30"/>
<keyword evidence="5" id="KW-0539">Nucleus</keyword>
<dbReference type="SMART" id="SM01019">
    <property type="entry name" value="B3"/>
    <property type="match status" value="1"/>
</dbReference>
<evidence type="ECO:0000256" key="3">
    <source>
        <dbReference type="ARBA" id="ARBA00023125"/>
    </source>
</evidence>
<keyword evidence="6" id="KW-0472">Membrane</keyword>
<organism evidence="8 9">
    <name type="scientific">Thlaspi arvense</name>
    <name type="common">Field penny-cress</name>
    <dbReference type="NCBI Taxonomy" id="13288"/>
    <lineage>
        <taxon>Eukaryota</taxon>
        <taxon>Viridiplantae</taxon>
        <taxon>Streptophyta</taxon>
        <taxon>Embryophyta</taxon>
        <taxon>Tracheophyta</taxon>
        <taxon>Spermatophyta</taxon>
        <taxon>Magnoliopsida</taxon>
        <taxon>eudicotyledons</taxon>
        <taxon>Gunneridae</taxon>
        <taxon>Pentapetalae</taxon>
        <taxon>rosids</taxon>
        <taxon>malvids</taxon>
        <taxon>Brassicales</taxon>
        <taxon>Brassicaceae</taxon>
        <taxon>Thlaspideae</taxon>
        <taxon>Thlaspi</taxon>
    </lineage>
</organism>
<name>A0AAU9SA30_THLAR</name>
<gene>
    <name evidence="8" type="ORF">TAV2_LOCUS13124</name>
</gene>
<keyword evidence="6" id="KW-0812">Transmembrane</keyword>
<evidence type="ECO:0000259" key="7">
    <source>
        <dbReference type="PROSITE" id="PS50863"/>
    </source>
</evidence>
<feature type="domain" description="TF-B3" evidence="7">
    <location>
        <begin position="80"/>
        <end position="177"/>
    </location>
</feature>
<keyword evidence="9" id="KW-1185">Reference proteome</keyword>
<evidence type="ECO:0000256" key="5">
    <source>
        <dbReference type="ARBA" id="ARBA00023242"/>
    </source>
</evidence>
<keyword evidence="4" id="KW-0804">Transcription</keyword>
<dbReference type="InterPro" id="IPR015300">
    <property type="entry name" value="DNA-bd_pseudobarrel_sf"/>
</dbReference>
<dbReference type="PROSITE" id="PS50863">
    <property type="entry name" value="B3"/>
    <property type="match status" value="2"/>
</dbReference>
<evidence type="ECO:0000256" key="2">
    <source>
        <dbReference type="ARBA" id="ARBA00023015"/>
    </source>
</evidence>
<dbReference type="GO" id="GO:0003677">
    <property type="term" value="F:DNA binding"/>
    <property type="evidence" value="ECO:0007669"/>
    <property type="project" value="UniProtKB-KW"/>
</dbReference>
<dbReference type="InterPro" id="IPR039218">
    <property type="entry name" value="REM_fam"/>
</dbReference>
<protein>
    <recommendedName>
        <fullName evidence="7">TF-B3 domain-containing protein</fullName>
    </recommendedName>
</protein>
<dbReference type="SUPFAM" id="SSF101936">
    <property type="entry name" value="DNA-binding pseudobarrel domain"/>
    <property type="match status" value="1"/>
</dbReference>
<dbReference type="Gene3D" id="2.40.330.10">
    <property type="entry name" value="DNA-binding pseudobarrel domain"/>
    <property type="match status" value="1"/>
</dbReference>
<dbReference type="PANTHER" id="PTHR31674">
    <property type="entry name" value="B3 DOMAIN-CONTAINING PROTEIN REM-LIKE 3-RELATED"/>
    <property type="match status" value="1"/>
</dbReference>
<proteinExistence type="predicted"/>
<comment type="subcellular location">
    <subcellularLocation>
        <location evidence="1">Nucleus</location>
    </subcellularLocation>
</comment>
<reference evidence="8 9" key="1">
    <citation type="submission" date="2022-03" db="EMBL/GenBank/DDBJ databases">
        <authorList>
            <person name="Nunn A."/>
            <person name="Chopra R."/>
            <person name="Nunn A."/>
            <person name="Contreras Garrido A."/>
        </authorList>
    </citation>
    <scope>NUCLEOTIDE SEQUENCE [LARGE SCALE GENOMIC DNA]</scope>
</reference>
<sequence length="181" mass="21212">MYMRGWRSFCHANGLEAGESDSKETSIQDEKNVKKRRISMWKASSSSSSQNRFVTLTLKPFNLMKSVLVRFITTPICLFTFYRVLESFFFQSLLQFLPIRFTRMHGINEETKMTLLNKNGVKWSTDLRYEKSGDRIRLVGGWKEFFKAKCVKVGESVMFKLIWEGDTSCFLKFCCKVKQET</sequence>
<dbReference type="InterPro" id="IPR003340">
    <property type="entry name" value="B3_DNA-bd"/>
</dbReference>
<dbReference type="CDD" id="cd10017">
    <property type="entry name" value="B3_DNA"/>
    <property type="match status" value="1"/>
</dbReference>
<feature type="domain" description="TF-B3" evidence="7">
    <location>
        <begin position="1"/>
        <end position="44"/>
    </location>
</feature>
<dbReference type="PANTHER" id="PTHR31674:SF66">
    <property type="entry name" value="TF-B3 DOMAIN-CONTAINING PROTEIN"/>
    <property type="match status" value="1"/>
</dbReference>
<evidence type="ECO:0000256" key="6">
    <source>
        <dbReference type="SAM" id="Phobius"/>
    </source>
</evidence>
<evidence type="ECO:0000256" key="1">
    <source>
        <dbReference type="ARBA" id="ARBA00004123"/>
    </source>
</evidence>